<dbReference type="EMBL" id="MT144720">
    <property type="protein sequence ID" value="QJH98177.1"/>
    <property type="molecule type" value="Genomic_DNA"/>
</dbReference>
<evidence type="ECO:0000313" key="1">
    <source>
        <dbReference type="EMBL" id="QJH98177.1"/>
    </source>
</evidence>
<name>A0A6M3XLL6_9ZZZZ</name>
<proteinExistence type="predicted"/>
<dbReference type="AlphaFoldDB" id="A0A6M3XLL6"/>
<organism evidence="1">
    <name type="scientific">viral metagenome</name>
    <dbReference type="NCBI Taxonomy" id="1070528"/>
    <lineage>
        <taxon>unclassified sequences</taxon>
        <taxon>metagenomes</taxon>
        <taxon>organismal metagenomes</taxon>
    </lineage>
</organism>
<protein>
    <submittedName>
        <fullName evidence="1">Uncharacterized protein</fullName>
    </submittedName>
</protein>
<gene>
    <name evidence="1" type="ORF">TM448B01236_0012</name>
</gene>
<sequence length="297" mass="33224">MAAYTTTMSTLLTKLKAVLLLYQDTTLTKLKTWNRGVLGPAAIFPAIAILPIRESYEYALSNSKYDVIRDVSLQVFDLKFDIEQAHDNTVDLVKAIKDIFEDNHTLSGTTYSLTWGSENYGDTIEVGSKSLNRSSIVISAKSRETYPTLTVQNTITSNVNVTDLQDKIKTIMVNNKSTYYSTVNTIKDSPIKPVPKPPAILIGAGYKQRNQTTPNADMSLVFVDIAVVTHLFAKETSLNHNLSIVEGVKDVLQINNQLDGYCEYSNISYIDFEPERTKSGFIYLTTITLACKMREYL</sequence>
<reference evidence="1" key="1">
    <citation type="submission" date="2020-03" db="EMBL/GenBank/DDBJ databases">
        <title>The deep terrestrial virosphere.</title>
        <authorList>
            <person name="Holmfeldt K."/>
            <person name="Nilsson E."/>
            <person name="Simone D."/>
            <person name="Lopez-Fernandez M."/>
            <person name="Wu X."/>
            <person name="de Brujin I."/>
            <person name="Lundin D."/>
            <person name="Andersson A."/>
            <person name="Bertilsson S."/>
            <person name="Dopson M."/>
        </authorList>
    </citation>
    <scope>NUCLEOTIDE SEQUENCE</scope>
    <source>
        <strain evidence="1">TM448B01236</strain>
    </source>
</reference>
<accession>A0A6M3XLL6</accession>